<accession>A0AAF0WCL0</accession>
<name>A0AAF0WCL0_DAUCS</name>
<keyword evidence="2" id="KW-1185">Reference proteome</keyword>
<reference evidence="1" key="2">
    <citation type="submission" date="2022-03" db="EMBL/GenBank/DDBJ databases">
        <title>Draft title - Genomic analysis of global carrot germplasm unveils the trajectory of domestication and the origin of high carotenoid orange carrot.</title>
        <authorList>
            <person name="Iorizzo M."/>
            <person name="Ellison S."/>
            <person name="Senalik D."/>
            <person name="Macko-Podgorni A."/>
            <person name="Grzebelus D."/>
            <person name="Bostan H."/>
            <person name="Rolling W."/>
            <person name="Curaba J."/>
            <person name="Simon P."/>
        </authorList>
    </citation>
    <scope>NUCLEOTIDE SEQUENCE</scope>
    <source>
        <tissue evidence="1">Leaf</tissue>
    </source>
</reference>
<evidence type="ECO:0000313" key="1">
    <source>
        <dbReference type="EMBL" id="WOG86351.1"/>
    </source>
</evidence>
<organism evidence="1 2">
    <name type="scientific">Daucus carota subsp. sativus</name>
    <name type="common">Carrot</name>
    <dbReference type="NCBI Taxonomy" id="79200"/>
    <lineage>
        <taxon>Eukaryota</taxon>
        <taxon>Viridiplantae</taxon>
        <taxon>Streptophyta</taxon>
        <taxon>Embryophyta</taxon>
        <taxon>Tracheophyta</taxon>
        <taxon>Spermatophyta</taxon>
        <taxon>Magnoliopsida</taxon>
        <taxon>eudicotyledons</taxon>
        <taxon>Gunneridae</taxon>
        <taxon>Pentapetalae</taxon>
        <taxon>asterids</taxon>
        <taxon>campanulids</taxon>
        <taxon>Apiales</taxon>
        <taxon>Apiaceae</taxon>
        <taxon>Apioideae</taxon>
        <taxon>Scandiceae</taxon>
        <taxon>Daucinae</taxon>
        <taxon>Daucus</taxon>
        <taxon>Daucus sect. Daucus</taxon>
    </lineage>
</organism>
<gene>
    <name evidence="1" type="ORF">DCAR_0205554</name>
</gene>
<dbReference type="EMBL" id="CP093344">
    <property type="protein sequence ID" value="WOG86351.1"/>
    <property type="molecule type" value="Genomic_DNA"/>
</dbReference>
<evidence type="ECO:0000313" key="2">
    <source>
        <dbReference type="Proteomes" id="UP000077755"/>
    </source>
</evidence>
<dbReference type="Proteomes" id="UP000077755">
    <property type="component" value="Chromosome 2"/>
</dbReference>
<sequence>MITHDFCVPLVPERPGKV</sequence>
<protein>
    <submittedName>
        <fullName evidence="1">Uncharacterized protein</fullName>
    </submittedName>
</protein>
<proteinExistence type="predicted"/>
<reference evidence="1" key="1">
    <citation type="journal article" date="2016" name="Nat. Genet.">
        <title>A high-quality carrot genome assembly provides new insights into carotenoid accumulation and asterid genome evolution.</title>
        <authorList>
            <person name="Iorizzo M."/>
            <person name="Ellison S."/>
            <person name="Senalik D."/>
            <person name="Zeng P."/>
            <person name="Satapoomin P."/>
            <person name="Huang J."/>
            <person name="Bowman M."/>
            <person name="Iovene M."/>
            <person name="Sanseverino W."/>
            <person name="Cavagnaro P."/>
            <person name="Yildiz M."/>
            <person name="Macko-Podgorni A."/>
            <person name="Moranska E."/>
            <person name="Grzebelus E."/>
            <person name="Grzebelus D."/>
            <person name="Ashrafi H."/>
            <person name="Zheng Z."/>
            <person name="Cheng S."/>
            <person name="Spooner D."/>
            <person name="Van Deynze A."/>
            <person name="Simon P."/>
        </authorList>
    </citation>
    <scope>NUCLEOTIDE SEQUENCE</scope>
    <source>
        <tissue evidence="1">Leaf</tissue>
    </source>
</reference>
<dbReference type="AlphaFoldDB" id="A0AAF0WCL0"/>